<feature type="region of interest" description="Disordered" evidence="1">
    <location>
        <begin position="184"/>
        <end position="310"/>
    </location>
</feature>
<comment type="caution">
    <text evidence="2">The sequence shown here is derived from an EMBL/GenBank/DDBJ whole genome shotgun (WGS) entry which is preliminary data.</text>
</comment>
<dbReference type="Proteomes" id="UP000076837">
    <property type="component" value="Unassembled WGS sequence"/>
</dbReference>
<feature type="compositionally biased region" description="Basic and acidic residues" evidence="1">
    <location>
        <begin position="184"/>
        <end position="199"/>
    </location>
</feature>
<keyword evidence="3" id="KW-1185">Reference proteome</keyword>
<evidence type="ECO:0000313" key="3">
    <source>
        <dbReference type="Proteomes" id="UP000076837"/>
    </source>
</evidence>
<organism evidence="2 3">
    <name type="scientific">Didymella rabiei</name>
    <name type="common">Chickpea ascochyta blight fungus</name>
    <name type="synonym">Mycosphaerella rabiei</name>
    <dbReference type="NCBI Taxonomy" id="5454"/>
    <lineage>
        <taxon>Eukaryota</taxon>
        <taxon>Fungi</taxon>
        <taxon>Dikarya</taxon>
        <taxon>Ascomycota</taxon>
        <taxon>Pezizomycotina</taxon>
        <taxon>Dothideomycetes</taxon>
        <taxon>Pleosporomycetidae</taxon>
        <taxon>Pleosporales</taxon>
        <taxon>Pleosporineae</taxon>
        <taxon>Didymellaceae</taxon>
        <taxon>Ascochyta</taxon>
    </lineage>
</organism>
<dbReference type="EMBL" id="JYNV01000183">
    <property type="protein sequence ID" value="KZM23800.1"/>
    <property type="molecule type" value="Genomic_DNA"/>
</dbReference>
<proteinExistence type="predicted"/>
<reference evidence="2 3" key="1">
    <citation type="journal article" date="2016" name="Sci. Rep.">
        <title>Draft genome sequencing and secretome analysis of fungal phytopathogen Ascochyta rabiei provides insight into the necrotrophic effector repertoire.</title>
        <authorList>
            <person name="Verma S."/>
            <person name="Gazara R.K."/>
            <person name="Nizam S."/>
            <person name="Parween S."/>
            <person name="Chattopadhyay D."/>
            <person name="Verma P.K."/>
        </authorList>
    </citation>
    <scope>NUCLEOTIDE SEQUENCE [LARGE SCALE GENOMIC DNA]</scope>
    <source>
        <strain evidence="2 3">ArDII</strain>
    </source>
</reference>
<feature type="compositionally biased region" description="Basic residues" evidence="1">
    <location>
        <begin position="285"/>
        <end position="294"/>
    </location>
</feature>
<dbReference type="AlphaFoldDB" id="A0A163ENG3"/>
<accession>A0A163ENG3</accession>
<evidence type="ECO:0000256" key="1">
    <source>
        <dbReference type="SAM" id="MobiDB-lite"/>
    </source>
</evidence>
<feature type="compositionally biased region" description="Low complexity" evidence="1">
    <location>
        <begin position="246"/>
        <end position="261"/>
    </location>
</feature>
<name>A0A163ENG3_DIDRA</name>
<sequence>MDATINLQPRLPVDVAISERSRAFYDGRYKWDSDGFTDDQGVYRKFNCYVPEARAPTPLPPMFSDDCHDSAQEEDTIEDQVQTLDIDRAVISIDREVLELDTPCPKRNSIAAGTIDDRLTEGKELFTASSSINCRKRNTKVPQDKLSTVSQSEIVARYHDESTVVGKLKSIIKHAGTEPSLIEHYKLSRISRPEKKEASNLKMPDTPPESPTESAAEAHTASPASTTSTLSSAPSDLSDRDKGMDIDVQSVSMVSQSDASMPDTPSKSLPKPKMKAKPQATTRGVARKVIKGGKKTSGSKSNPLKRKDDSVEAFTLLQLHSGEFLRKSGRRKSVRLTNSEGN</sequence>
<evidence type="ECO:0000313" key="2">
    <source>
        <dbReference type="EMBL" id="KZM23800.1"/>
    </source>
</evidence>
<gene>
    <name evidence="2" type="ORF">ST47_g5071</name>
</gene>
<dbReference type="OrthoDB" id="3799586at2759"/>
<protein>
    <submittedName>
        <fullName evidence="2">Uncharacterized protein</fullName>
    </submittedName>
</protein>
<feature type="compositionally biased region" description="Low complexity" evidence="1">
    <location>
        <begin position="211"/>
        <end position="235"/>
    </location>
</feature>